<dbReference type="PANTHER" id="PTHR44329">
    <property type="entry name" value="SERINE/THREONINE-PROTEIN KINASE TNNI3K-RELATED"/>
    <property type="match status" value="1"/>
</dbReference>
<keyword evidence="2" id="KW-1185">Reference proteome</keyword>
<proteinExistence type="predicted"/>
<dbReference type="Pfam" id="PF00069">
    <property type="entry name" value="Pkinase"/>
    <property type="match status" value="1"/>
</dbReference>
<feature type="non-terminal residue" evidence="1">
    <location>
        <position position="1"/>
    </location>
</feature>
<protein>
    <submittedName>
        <fullName evidence="1">Tyrosine- kinase SPK-1-like</fullName>
    </submittedName>
</protein>
<dbReference type="PANTHER" id="PTHR44329:SF6">
    <property type="entry name" value="RECEPTOR-INTERACTING SERINE_THREONINE-PROTEIN KINASE 1"/>
    <property type="match status" value="1"/>
</dbReference>
<evidence type="ECO:0000313" key="2">
    <source>
        <dbReference type="Proteomes" id="UP001152795"/>
    </source>
</evidence>
<dbReference type="InterPro" id="IPR011009">
    <property type="entry name" value="Kinase-like_dom_sf"/>
</dbReference>
<dbReference type="AlphaFoldDB" id="A0A6S7LS95"/>
<reference evidence="1" key="1">
    <citation type="submission" date="2020-04" db="EMBL/GenBank/DDBJ databases">
        <authorList>
            <person name="Alioto T."/>
            <person name="Alioto T."/>
            <person name="Gomez Garrido J."/>
        </authorList>
    </citation>
    <scope>NUCLEOTIDE SEQUENCE</scope>
    <source>
        <strain evidence="1">A484AB</strain>
    </source>
</reference>
<sequence>KLKGESTVAKDRLIKEAKLLYGIKHSNIPTFLGFNDNPYSLMVEFSTLDFRPFGHEKRVDNLGDFCHFVDDAYDFESFADVLVVCARDVVSALNYLHKHDIAHRDLKLSNVLVNNQHYSNEDQELVWRIMPCVPSTAK</sequence>
<comment type="caution">
    <text evidence="1">The sequence shown here is derived from an EMBL/GenBank/DDBJ whole genome shotgun (WGS) entry which is preliminary data.</text>
</comment>
<dbReference type="PROSITE" id="PS00108">
    <property type="entry name" value="PROTEIN_KINASE_ST"/>
    <property type="match status" value="1"/>
</dbReference>
<dbReference type="Gene3D" id="1.10.510.10">
    <property type="entry name" value="Transferase(Phosphotransferase) domain 1"/>
    <property type="match status" value="1"/>
</dbReference>
<dbReference type="GO" id="GO:0004706">
    <property type="term" value="F:JUN kinase kinase kinase activity"/>
    <property type="evidence" value="ECO:0007669"/>
    <property type="project" value="TreeGrafter"/>
</dbReference>
<dbReference type="EMBL" id="CACRXK020030836">
    <property type="protein sequence ID" value="CAB4042792.1"/>
    <property type="molecule type" value="Genomic_DNA"/>
</dbReference>
<name>A0A6S7LS95_PARCT</name>
<gene>
    <name evidence="1" type="ORF">PACLA_8A064316</name>
</gene>
<dbReference type="InterPro" id="IPR000719">
    <property type="entry name" value="Prot_kinase_dom"/>
</dbReference>
<keyword evidence="1" id="KW-0808">Transferase</keyword>
<dbReference type="InterPro" id="IPR051681">
    <property type="entry name" value="Ser/Thr_Kinases-Pseudokinases"/>
</dbReference>
<dbReference type="OrthoDB" id="6106497at2759"/>
<organism evidence="1 2">
    <name type="scientific">Paramuricea clavata</name>
    <name type="common">Red gorgonian</name>
    <name type="synonym">Violescent sea-whip</name>
    <dbReference type="NCBI Taxonomy" id="317549"/>
    <lineage>
        <taxon>Eukaryota</taxon>
        <taxon>Metazoa</taxon>
        <taxon>Cnidaria</taxon>
        <taxon>Anthozoa</taxon>
        <taxon>Octocorallia</taxon>
        <taxon>Malacalcyonacea</taxon>
        <taxon>Plexauridae</taxon>
        <taxon>Paramuricea</taxon>
    </lineage>
</organism>
<dbReference type="InterPro" id="IPR008271">
    <property type="entry name" value="Ser/Thr_kinase_AS"/>
</dbReference>
<dbReference type="PROSITE" id="PS50011">
    <property type="entry name" value="PROTEIN_KINASE_DOM"/>
    <property type="match status" value="1"/>
</dbReference>
<dbReference type="Proteomes" id="UP001152795">
    <property type="component" value="Unassembled WGS sequence"/>
</dbReference>
<accession>A0A6S7LS95</accession>
<dbReference type="GO" id="GO:0005524">
    <property type="term" value="F:ATP binding"/>
    <property type="evidence" value="ECO:0007669"/>
    <property type="project" value="InterPro"/>
</dbReference>
<evidence type="ECO:0000313" key="1">
    <source>
        <dbReference type="EMBL" id="CAB4042792.1"/>
    </source>
</evidence>
<dbReference type="SUPFAM" id="SSF56112">
    <property type="entry name" value="Protein kinase-like (PK-like)"/>
    <property type="match status" value="1"/>
</dbReference>
<keyword evidence="1" id="KW-0418">Kinase</keyword>